<dbReference type="Gramene" id="PGSC0003DMT400088238">
    <property type="protein sequence ID" value="PGSC0003DMT400088238"/>
    <property type="gene ID" value="PGSC0003DMG400037809"/>
</dbReference>
<evidence type="ECO:0000313" key="1">
    <source>
        <dbReference type="EnsemblPlants" id="PGSC0003DMT400088238"/>
    </source>
</evidence>
<dbReference type="PaxDb" id="4113-PGSC0003DMT400088238"/>
<organism evidence="1 2">
    <name type="scientific">Solanum tuberosum</name>
    <name type="common">Potato</name>
    <dbReference type="NCBI Taxonomy" id="4113"/>
    <lineage>
        <taxon>Eukaryota</taxon>
        <taxon>Viridiplantae</taxon>
        <taxon>Streptophyta</taxon>
        <taxon>Embryophyta</taxon>
        <taxon>Tracheophyta</taxon>
        <taxon>Spermatophyta</taxon>
        <taxon>Magnoliopsida</taxon>
        <taxon>eudicotyledons</taxon>
        <taxon>Gunneridae</taxon>
        <taxon>Pentapetalae</taxon>
        <taxon>asterids</taxon>
        <taxon>lamiids</taxon>
        <taxon>Solanales</taxon>
        <taxon>Solanaceae</taxon>
        <taxon>Solanoideae</taxon>
        <taxon>Solaneae</taxon>
        <taxon>Solanum</taxon>
    </lineage>
</organism>
<protein>
    <submittedName>
        <fullName evidence="1">Uncharacterized protein</fullName>
    </submittedName>
</protein>
<dbReference type="AlphaFoldDB" id="M1DFI6"/>
<dbReference type="InParanoid" id="M1DFI6"/>
<accession>M1DFI6</accession>
<dbReference type="EnsemblPlants" id="PGSC0003DMT400088238">
    <property type="protein sequence ID" value="PGSC0003DMT400088238"/>
    <property type="gene ID" value="PGSC0003DMG400037809"/>
</dbReference>
<evidence type="ECO:0000313" key="2">
    <source>
        <dbReference type="Proteomes" id="UP000011115"/>
    </source>
</evidence>
<proteinExistence type="predicted"/>
<name>M1DFI6_SOLTU</name>
<dbReference type="Proteomes" id="UP000011115">
    <property type="component" value="Unassembled WGS sequence"/>
</dbReference>
<dbReference type="HOGENOM" id="CLU_2089116_0_0_1"/>
<keyword evidence="2" id="KW-1185">Reference proteome</keyword>
<reference evidence="1" key="2">
    <citation type="submission" date="2015-06" db="UniProtKB">
        <authorList>
            <consortium name="EnsemblPlants"/>
        </authorList>
    </citation>
    <scope>IDENTIFICATION</scope>
    <source>
        <strain evidence="1">DM1-3 516 R44</strain>
    </source>
</reference>
<sequence>MEGESSNTYEDFEQVPLPTDPNWLVIPQLRGNIGRIFGSEQSAFDMNSDELDALSMTVQGISISLQQVIGPLMKPKPKQLAYQNVVPDPMFMPKRGNRSFYAGTWQPIQVSVLERNT</sequence>
<reference evidence="2" key="1">
    <citation type="journal article" date="2011" name="Nature">
        <title>Genome sequence and analysis of the tuber crop potato.</title>
        <authorList>
            <consortium name="The Potato Genome Sequencing Consortium"/>
        </authorList>
    </citation>
    <scope>NUCLEOTIDE SEQUENCE [LARGE SCALE GENOMIC DNA]</scope>
    <source>
        <strain evidence="2">cv. DM1-3 516 R44</strain>
    </source>
</reference>